<dbReference type="GO" id="GO:0005694">
    <property type="term" value="C:chromosome"/>
    <property type="evidence" value="ECO:0007669"/>
    <property type="project" value="TreeGrafter"/>
</dbReference>
<evidence type="ECO:0000313" key="3">
    <source>
        <dbReference type="EMBL" id="KAF3000054.1"/>
    </source>
</evidence>
<dbReference type="InterPro" id="IPR027417">
    <property type="entry name" value="P-loop_NTPase"/>
</dbReference>
<dbReference type="AlphaFoldDB" id="A0A9P4W995"/>
<dbReference type="PANTHER" id="PTHR13710">
    <property type="entry name" value="DNA HELICASE RECQ FAMILY MEMBER"/>
    <property type="match status" value="1"/>
</dbReference>
<comment type="similarity">
    <text evidence="1">Belongs to the helicase family. RecQ subfamily.</text>
</comment>
<dbReference type="OrthoDB" id="3925403at2759"/>
<dbReference type="GO" id="GO:0005634">
    <property type="term" value="C:nucleus"/>
    <property type="evidence" value="ECO:0007669"/>
    <property type="project" value="TreeGrafter"/>
</dbReference>
<gene>
    <name evidence="3" type="ORF">E8E13_000058</name>
</gene>
<dbReference type="GO" id="GO:0009378">
    <property type="term" value="F:four-way junction helicase activity"/>
    <property type="evidence" value="ECO:0007669"/>
    <property type="project" value="TreeGrafter"/>
</dbReference>
<accession>A0A9P4W995</accession>
<dbReference type="SUPFAM" id="SSF52540">
    <property type="entry name" value="P-loop containing nucleoside triphosphate hydrolases"/>
    <property type="match status" value="1"/>
</dbReference>
<reference evidence="3" key="1">
    <citation type="submission" date="2019-04" db="EMBL/GenBank/DDBJ databases">
        <title>Sequencing of skin fungus with MAO and IRED activity.</title>
        <authorList>
            <person name="Marsaioli A.J."/>
            <person name="Bonatto J.M.C."/>
            <person name="Reis Junior O."/>
        </authorList>
    </citation>
    <scope>NUCLEOTIDE SEQUENCE</scope>
    <source>
        <strain evidence="3">30M1</strain>
    </source>
</reference>
<feature type="compositionally biased region" description="Polar residues" evidence="2">
    <location>
        <begin position="79"/>
        <end position="89"/>
    </location>
</feature>
<evidence type="ECO:0000256" key="2">
    <source>
        <dbReference type="SAM" id="MobiDB-lite"/>
    </source>
</evidence>
<organism evidence="3 4">
    <name type="scientific">Curvularia kusanoi</name>
    <name type="common">Cochliobolus kusanoi</name>
    <dbReference type="NCBI Taxonomy" id="90978"/>
    <lineage>
        <taxon>Eukaryota</taxon>
        <taxon>Fungi</taxon>
        <taxon>Dikarya</taxon>
        <taxon>Ascomycota</taxon>
        <taxon>Pezizomycotina</taxon>
        <taxon>Dothideomycetes</taxon>
        <taxon>Pleosporomycetidae</taxon>
        <taxon>Pleosporales</taxon>
        <taxon>Pleosporineae</taxon>
        <taxon>Pleosporaceae</taxon>
        <taxon>Curvularia</taxon>
    </lineage>
</organism>
<evidence type="ECO:0000313" key="4">
    <source>
        <dbReference type="Proteomes" id="UP000801428"/>
    </source>
</evidence>
<feature type="compositionally biased region" description="Basic and acidic residues" evidence="2">
    <location>
        <begin position="68"/>
        <end position="78"/>
    </location>
</feature>
<dbReference type="GO" id="GO:0000724">
    <property type="term" value="P:double-strand break repair via homologous recombination"/>
    <property type="evidence" value="ECO:0007669"/>
    <property type="project" value="TreeGrafter"/>
</dbReference>
<evidence type="ECO:0000256" key="1">
    <source>
        <dbReference type="ARBA" id="ARBA00005446"/>
    </source>
</evidence>
<protein>
    <submittedName>
        <fullName evidence="3">Uncharacterized protein</fullName>
    </submittedName>
</protein>
<dbReference type="Gene3D" id="3.40.50.300">
    <property type="entry name" value="P-loop containing nucleotide triphosphate hydrolases"/>
    <property type="match status" value="1"/>
</dbReference>
<dbReference type="GO" id="GO:0043138">
    <property type="term" value="F:3'-5' DNA helicase activity"/>
    <property type="evidence" value="ECO:0007669"/>
    <property type="project" value="TreeGrafter"/>
</dbReference>
<feature type="region of interest" description="Disordered" evidence="2">
    <location>
        <begin position="65"/>
        <end position="89"/>
    </location>
</feature>
<name>A0A9P4W995_CURKU</name>
<dbReference type="GO" id="GO:0005737">
    <property type="term" value="C:cytoplasm"/>
    <property type="evidence" value="ECO:0007669"/>
    <property type="project" value="TreeGrafter"/>
</dbReference>
<proteinExistence type="inferred from homology"/>
<sequence length="471" mass="52382">MDLRPLARLQNPSSQARYAGYMARFVCYFLRIIANKIARGARQFRRKSNTSIDNKDRLSEALYNAKSDMSDDETRSDAESNSDSNSRSTLDAFTCTQRDIDYMKDAQALFRMNGEQKVCAAHLWNVLSSDEKDQRVQEDQMEALLTALSKFIFDTTNNKPFNSGLYHFLAVLGISNNTGRPRLRPAKTYAYMLAERETGKRLGVKLHTLDYQHTAVGIGQVVVGKTFSKGYKDDVGEVEEPEVDNNGEDLLKLQNAQSTATGVGTYSVPINIIKHLSVRSIDAFRPLSTISNKTAELSVVQGEKRAGTVDKHSNAWRHNIGLVLRERWGSASSKRAESLKKAMQQVLGQEEVNFRSFEQEQAVNAVLDRQTPLVVVLPTGGSKSLLFMLPALVEEGGVTVVVVLYQQLITSTVERIQARSINCIEWRRGNTDLASIVVVSADKAGDITSKGNFLSYAQLLSSKGLLRRVVS</sequence>
<keyword evidence="4" id="KW-1185">Reference proteome</keyword>
<comment type="caution">
    <text evidence="3">The sequence shown here is derived from an EMBL/GenBank/DDBJ whole genome shotgun (WGS) entry which is preliminary data.</text>
</comment>
<dbReference type="Proteomes" id="UP000801428">
    <property type="component" value="Unassembled WGS sequence"/>
</dbReference>
<dbReference type="PANTHER" id="PTHR13710:SF120">
    <property type="entry name" value="BIFUNCTIONAL 3'-5' EXONUCLEASE_ATP-DEPENDENT HELICASE WRN"/>
    <property type="match status" value="1"/>
</dbReference>
<dbReference type="EMBL" id="SWKU01000015">
    <property type="protein sequence ID" value="KAF3000054.1"/>
    <property type="molecule type" value="Genomic_DNA"/>
</dbReference>